<dbReference type="NCBIfam" id="TIGR01444">
    <property type="entry name" value="fkbM_fam"/>
    <property type="match status" value="1"/>
</dbReference>
<evidence type="ECO:0000313" key="2">
    <source>
        <dbReference type="EMBL" id="GMH84851.1"/>
    </source>
</evidence>
<dbReference type="Gene3D" id="3.40.50.150">
    <property type="entry name" value="Vaccinia Virus protein VP39"/>
    <property type="match status" value="1"/>
</dbReference>
<evidence type="ECO:0000313" key="3">
    <source>
        <dbReference type="Proteomes" id="UP001165085"/>
    </source>
</evidence>
<dbReference type="EMBL" id="BRXY01000297">
    <property type="protein sequence ID" value="GMH84851.1"/>
    <property type="molecule type" value="Genomic_DNA"/>
</dbReference>
<dbReference type="SUPFAM" id="SSF53335">
    <property type="entry name" value="S-adenosyl-L-methionine-dependent methyltransferases"/>
    <property type="match status" value="1"/>
</dbReference>
<protein>
    <recommendedName>
        <fullName evidence="1">Methyltransferase FkbM domain-containing protein</fullName>
    </recommendedName>
</protein>
<proteinExistence type="predicted"/>
<dbReference type="Proteomes" id="UP001165085">
    <property type="component" value="Unassembled WGS sequence"/>
</dbReference>
<keyword evidence="3" id="KW-1185">Reference proteome</keyword>
<organism evidence="2 3">
    <name type="scientific">Triparma strigata</name>
    <dbReference type="NCBI Taxonomy" id="1606541"/>
    <lineage>
        <taxon>Eukaryota</taxon>
        <taxon>Sar</taxon>
        <taxon>Stramenopiles</taxon>
        <taxon>Ochrophyta</taxon>
        <taxon>Bolidophyceae</taxon>
        <taxon>Parmales</taxon>
        <taxon>Triparmaceae</taxon>
        <taxon>Triparma</taxon>
    </lineage>
</organism>
<reference evidence="3" key="1">
    <citation type="journal article" date="2023" name="Commun. Biol.">
        <title>Genome analysis of Parmales, the sister group of diatoms, reveals the evolutionary specialization of diatoms from phago-mixotrophs to photoautotrophs.</title>
        <authorList>
            <person name="Ban H."/>
            <person name="Sato S."/>
            <person name="Yoshikawa S."/>
            <person name="Yamada K."/>
            <person name="Nakamura Y."/>
            <person name="Ichinomiya M."/>
            <person name="Sato N."/>
            <person name="Blanc-Mathieu R."/>
            <person name="Endo H."/>
            <person name="Kuwata A."/>
            <person name="Ogata H."/>
        </authorList>
    </citation>
    <scope>NUCLEOTIDE SEQUENCE [LARGE SCALE GENOMIC DNA]</scope>
    <source>
        <strain evidence="3">NIES 3701</strain>
    </source>
</reference>
<dbReference type="InterPro" id="IPR052514">
    <property type="entry name" value="SAM-dependent_MTase"/>
</dbReference>
<dbReference type="PANTHER" id="PTHR34203:SF15">
    <property type="entry name" value="SLL1173 PROTEIN"/>
    <property type="match status" value="1"/>
</dbReference>
<dbReference type="Pfam" id="PF05050">
    <property type="entry name" value="Methyltransf_21"/>
    <property type="match status" value="1"/>
</dbReference>
<gene>
    <name evidence="2" type="ORF">TrST_g252</name>
</gene>
<name>A0A9W7B644_9STRA</name>
<dbReference type="InterPro" id="IPR006342">
    <property type="entry name" value="FkbM_mtfrase"/>
</dbReference>
<evidence type="ECO:0000259" key="1">
    <source>
        <dbReference type="Pfam" id="PF05050"/>
    </source>
</evidence>
<feature type="domain" description="Methyltransferase FkbM" evidence="1">
    <location>
        <begin position="130"/>
        <end position="266"/>
    </location>
</feature>
<sequence>MELMSLFKDKTNVDRANWIFDPPAQTKCSADFDDSTLINEAEVHLCSGSHWLRFFHLFYPEASTFLDIGMNRGYWAADVFAIWRPSLGLNPRSLFMDGFSITQGGYCGWCGDCLSSESSYFHDTLPIPNFKVYGFEASRDLVRHWEINTKTAMSEDVRREWEVIHSAVSDLPGGTVMFPNGQDEAQSISREGADSLLPSSTRTAEMIKVDNTNVDEFVKVRSLDHIDFMKIDVNGHDLSVLRGSMGSIMANKIKGLIFEFTSPPLADWLTHKLSDAIGMLNEGGMTCYLMGDKKLVRLTGCFAEDHDTPFDVPTTFNAMCVSRRVERGAALIELLDVHTVNRMKNHL</sequence>
<accession>A0A9W7B644</accession>
<dbReference type="OrthoDB" id="411757at2759"/>
<dbReference type="AlphaFoldDB" id="A0A9W7B644"/>
<comment type="caution">
    <text evidence="2">The sequence shown here is derived from an EMBL/GenBank/DDBJ whole genome shotgun (WGS) entry which is preliminary data.</text>
</comment>
<dbReference type="PANTHER" id="PTHR34203">
    <property type="entry name" value="METHYLTRANSFERASE, FKBM FAMILY PROTEIN"/>
    <property type="match status" value="1"/>
</dbReference>
<dbReference type="InterPro" id="IPR029063">
    <property type="entry name" value="SAM-dependent_MTases_sf"/>
</dbReference>